<feature type="signal peptide" evidence="4">
    <location>
        <begin position="1"/>
        <end position="19"/>
    </location>
</feature>
<gene>
    <name evidence="6" type="ORF">K4G66_27150</name>
</gene>
<evidence type="ECO:0000256" key="2">
    <source>
        <dbReference type="ARBA" id="ARBA00022803"/>
    </source>
</evidence>
<evidence type="ECO:0000256" key="4">
    <source>
        <dbReference type="SAM" id="SignalP"/>
    </source>
</evidence>
<feature type="chain" id="PRO_5041240962" evidence="4">
    <location>
        <begin position="20"/>
        <end position="364"/>
    </location>
</feature>
<reference evidence="6" key="1">
    <citation type="journal article" date="2023" name="Comput. Struct. Biotechnol. J.">
        <title>Discovery of a novel marine Bacteroidetes with a rich repertoire of carbohydrate-active enzymes.</title>
        <authorList>
            <person name="Chen B."/>
            <person name="Liu G."/>
            <person name="Chen Q."/>
            <person name="Wang H."/>
            <person name="Liu L."/>
            <person name="Tang K."/>
        </authorList>
    </citation>
    <scope>NUCLEOTIDE SEQUENCE</scope>
    <source>
        <strain evidence="6">TK19036</strain>
    </source>
</reference>
<sequence length="364" mass="42161">MMRFFFAVLVSMLSLHQSAAQVGRIKRAISAYEQGEYDKALTRVQKAIHHKKTKNSAQAWLTQGKIYQVLARQASSDSSHDTFLQQAITSFQHAIEIDTSDLTLSMHPLDSLWVSYFTQAKESASQKNYTEAFKALQRAKMIRPDDTATYLALGDLALQQQDLTLTKQTYTYLIDSLHYEGNRLYEIYNTLIDMLSQRDSELDYTQKLVKAAQQHFPDSTHWIDREFAVLLNNHKWQEAEQLITTSELSETRQITFLRELAQQQRIDNNPESAFEYYQKALAIDPKNLDVLYDLAYLHQEIAIASEKEIGRDEGVDTDKQKQALHHYRESLRYLTEAISYDQQNDHTRQNITLVETHIGSLEKL</sequence>
<evidence type="ECO:0000256" key="3">
    <source>
        <dbReference type="PROSITE-ProRule" id="PRU00339"/>
    </source>
</evidence>
<proteinExistence type="predicted"/>
<dbReference type="Pfam" id="PF04781">
    <property type="entry name" value="DUF627"/>
    <property type="match status" value="1"/>
</dbReference>
<dbReference type="InterPro" id="IPR006866">
    <property type="entry name" value="DUF627_N"/>
</dbReference>
<name>A0AA49GMD2_9BACT</name>
<feature type="domain" description="DUF627" evidence="5">
    <location>
        <begin position="28"/>
        <end position="134"/>
    </location>
</feature>
<dbReference type="EMBL" id="CP120682">
    <property type="protein sequence ID" value="WKN36048.1"/>
    <property type="molecule type" value="Genomic_DNA"/>
</dbReference>
<evidence type="ECO:0000259" key="5">
    <source>
        <dbReference type="Pfam" id="PF04781"/>
    </source>
</evidence>
<dbReference type="PANTHER" id="PTHR44943:SF4">
    <property type="entry name" value="TPR REPEAT-CONTAINING PROTEIN MJ0798"/>
    <property type="match status" value="1"/>
</dbReference>
<dbReference type="Pfam" id="PF13181">
    <property type="entry name" value="TPR_8"/>
    <property type="match status" value="1"/>
</dbReference>
<keyword evidence="2 3" id="KW-0802">TPR repeat</keyword>
<keyword evidence="4" id="KW-0732">Signal</keyword>
<dbReference type="InterPro" id="IPR051685">
    <property type="entry name" value="Ycf3/AcsC/BcsC/TPR_MFPF"/>
</dbReference>
<dbReference type="InterPro" id="IPR011990">
    <property type="entry name" value="TPR-like_helical_dom_sf"/>
</dbReference>
<accession>A0AA49GMD2</accession>
<protein>
    <submittedName>
        <fullName evidence="6">DUF627 domain-containing protein</fullName>
    </submittedName>
</protein>
<dbReference type="AlphaFoldDB" id="A0AA49GMD2"/>
<dbReference type="Gene3D" id="1.25.40.10">
    <property type="entry name" value="Tetratricopeptide repeat domain"/>
    <property type="match status" value="3"/>
</dbReference>
<dbReference type="PANTHER" id="PTHR44943">
    <property type="entry name" value="CELLULOSE SYNTHASE OPERON PROTEIN C"/>
    <property type="match status" value="1"/>
</dbReference>
<evidence type="ECO:0000256" key="1">
    <source>
        <dbReference type="ARBA" id="ARBA00022737"/>
    </source>
</evidence>
<dbReference type="PROSITE" id="PS50005">
    <property type="entry name" value="TPR"/>
    <property type="match status" value="1"/>
</dbReference>
<organism evidence="6">
    <name type="scientific">Roseihalotalea indica</name>
    <dbReference type="NCBI Taxonomy" id="2867963"/>
    <lineage>
        <taxon>Bacteria</taxon>
        <taxon>Pseudomonadati</taxon>
        <taxon>Bacteroidota</taxon>
        <taxon>Cytophagia</taxon>
        <taxon>Cytophagales</taxon>
        <taxon>Catalimonadaceae</taxon>
        <taxon>Roseihalotalea</taxon>
    </lineage>
</organism>
<feature type="repeat" description="TPR" evidence="3">
    <location>
        <begin position="254"/>
        <end position="287"/>
    </location>
</feature>
<dbReference type="SMART" id="SM00028">
    <property type="entry name" value="TPR"/>
    <property type="match status" value="4"/>
</dbReference>
<keyword evidence="1" id="KW-0677">Repeat</keyword>
<reference evidence="6" key="2">
    <citation type="journal article" date="2024" name="Antonie Van Leeuwenhoek">
        <title>Roseihalotalea indica gen. nov., sp. nov., a halophilic Bacteroidetes from mesopelagic Southwest Indian Ocean with higher carbohydrate metabolic potential.</title>
        <authorList>
            <person name="Chen B."/>
            <person name="Zhang M."/>
            <person name="Lin D."/>
            <person name="Ye J."/>
            <person name="Tang K."/>
        </authorList>
    </citation>
    <scope>NUCLEOTIDE SEQUENCE</scope>
    <source>
        <strain evidence="6">TK19036</strain>
    </source>
</reference>
<evidence type="ECO:0000313" key="6">
    <source>
        <dbReference type="EMBL" id="WKN36048.1"/>
    </source>
</evidence>
<dbReference type="SUPFAM" id="SSF81901">
    <property type="entry name" value="HCP-like"/>
    <property type="match status" value="1"/>
</dbReference>
<dbReference type="SUPFAM" id="SSF48452">
    <property type="entry name" value="TPR-like"/>
    <property type="match status" value="1"/>
</dbReference>
<dbReference type="InterPro" id="IPR019734">
    <property type="entry name" value="TPR_rpt"/>
</dbReference>